<name>A0A380WFB5_AMIAI</name>
<dbReference type="Proteomes" id="UP000254701">
    <property type="component" value="Unassembled WGS sequence"/>
</dbReference>
<evidence type="ECO:0000313" key="12">
    <source>
        <dbReference type="EMBL" id="SUU87591.1"/>
    </source>
</evidence>
<keyword evidence="10" id="KW-0472">Membrane</keyword>
<accession>A0A380WFB5</accession>
<evidence type="ECO:0000256" key="9">
    <source>
        <dbReference type="ARBA" id="ARBA00023065"/>
    </source>
</evidence>
<protein>
    <submittedName>
        <fullName evidence="12">Probable siderophore transport system ATP-binding protein YusV</fullName>
    </submittedName>
</protein>
<evidence type="ECO:0000256" key="8">
    <source>
        <dbReference type="ARBA" id="ARBA00023004"/>
    </source>
</evidence>
<dbReference type="SMART" id="SM00382">
    <property type="entry name" value="AAA"/>
    <property type="match status" value="1"/>
</dbReference>
<dbReference type="FunFam" id="3.40.50.300:FF:000134">
    <property type="entry name" value="Iron-enterobactin ABC transporter ATP-binding protein"/>
    <property type="match status" value="1"/>
</dbReference>
<evidence type="ECO:0000259" key="11">
    <source>
        <dbReference type="PROSITE" id="PS50893"/>
    </source>
</evidence>
<dbReference type="GO" id="GO:0016887">
    <property type="term" value="F:ATP hydrolysis activity"/>
    <property type="evidence" value="ECO:0007669"/>
    <property type="project" value="InterPro"/>
</dbReference>
<dbReference type="GO" id="GO:0005524">
    <property type="term" value="F:ATP binding"/>
    <property type="evidence" value="ECO:0007669"/>
    <property type="project" value="UniProtKB-KW"/>
</dbReference>
<dbReference type="InterPro" id="IPR017871">
    <property type="entry name" value="ABC_transporter-like_CS"/>
</dbReference>
<dbReference type="InterPro" id="IPR003439">
    <property type="entry name" value="ABC_transporter-like_ATP-bd"/>
</dbReference>
<comment type="similarity">
    <text evidence="2">Belongs to the ABC transporter superfamily.</text>
</comment>
<evidence type="ECO:0000256" key="3">
    <source>
        <dbReference type="ARBA" id="ARBA00022448"/>
    </source>
</evidence>
<gene>
    <name evidence="12" type="primary">yusV_2</name>
    <name evidence="12" type="ORF">NCTC10684_00792</name>
</gene>
<dbReference type="PROSITE" id="PS00211">
    <property type="entry name" value="ABC_TRANSPORTER_1"/>
    <property type="match status" value="1"/>
</dbReference>
<evidence type="ECO:0000313" key="13">
    <source>
        <dbReference type="Proteomes" id="UP000254701"/>
    </source>
</evidence>
<dbReference type="InterPro" id="IPR027417">
    <property type="entry name" value="P-loop_NTPase"/>
</dbReference>
<evidence type="ECO:0000256" key="6">
    <source>
        <dbReference type="ARBA" id="ARBA00022741"/>
    </source>
</evidence>
<dbReference type="EMBL" id="UFSM01000001">
    <property type="protein sequence ID" value="SUU87591.1"/>
    <property type="molecule type" value="Genomic_DNA"/>
</dbReference>
<feature type="domain" description="ABC transporter" evidence="11">
    <location>
        <begin position="5"/>
        <end position="241"/>
    </location>
</feature>
<dbReference type="PANTHER" id="PTHR42771:SF2">
    <property type="entry name" value="IRON(3+)-HYDROXAMATE IMPORT ATP-BINDING PROTEIN FHUC"/>
    <property type="match status" value="1"/>
</dbReference>
<reference evidence="12 13" key="1">
    <citation type="submission" date="2018-06" db="EMBL/GenBank/DDBJ databases">
        <authorList>
            <consortium name="Pathogen Informatics"/>
            <person name="Doyle S."/>
        </authorList>
    </citation>
    <scope>NUCLEOTIDE SEQUENCE [LARGE SCALE GENOMIC DNA]</scope>
    <source>
        <strain evidence="12 13">NCTC10684</strain>
    </source>
</reference>
<evidence type="ECO:0000256" key="2">
    <source>
        <dbReference type="ARBA" id="ARBA00005417"/>
    </source>
</evidence>
<keyword evidence="7 12" id="KW-0067">ATP-binding</keyword>
<dbReference type="InterPro" id="IPR051535">
    <property type="entry name" value="Siderophore_ABC-ATPase"/>
</dbReference>
<evidence type="ECO:0000256" key="1">
    <source>
        <dbReference type="ARBA" id="ARBA00004202"/>
    </source>
</evidence>
<keyword evidence="5" id="KW-0410">Iron transport</keyword>
<proteinExistence type="inferred from homology"/>
<keyword evidence="9" id="KW-0406">Ion transport</keyword>
<keyword evidence="3" id="KW-0813">Transport</keyword>
<dbReference type="CDD" id="cd03214">
    <property type="entry name" value="ABC_Iron-Siderophores_B12_Hemin"/>
    <property type="match status" value="1"/>
</dbReference>
<dbReference type="SUPFAM" id="SSF52540">
    <property type="entry name" value="P-loop containing nucleoside triphosphate hydrolases"/>
    <property type="match status" value="1"/>
</dbReference>
<evidence type="ECO:0000256" key="4">
    <source>
        <dbReference type="ARBA" id="ARBA00022475"/>
    </source>
</evidence>
<organism evidence="12 13">
    <name type="scientific">Aminobacter aminovorans</name>
    <name type="common">Chelatobacter heintzii</name>
    <dbReference type="NCBI Taxonomy" id="83263"/>
    <lineage>
        <taxon>Bacteria</taxon>
        <taxon>Pseudomonadati</taxon>
        <taxon>Pseudomonadota</taxon>
        <taxon>Alphaproteobacteria</taxon>
        <taxon>Hyphomicrobiales</taxon>
        <taxon>Phyllobacteriaceae</taxon>
        <taxon>Aminobacter</taxon>
    </lineage>
</organism>
<dbReference type="OrthoDB" id="9805601at2"/>
<comment type="subcellular location">
    <subcellularLocation>
        <location evidence="1">Cell membrane</location>
        <topology evidence="1">Peripheral membrane protein</topology>
    </subcellularLocation>
</comment>
<dbReference type="Pfam" id="PF00005">
    <property type="entry name" value="ABC_tran"/>
    <property type="match status" value="1"/>
</dbReference>
<evidence type="ECO:0000256" key="5">
    <source>
        <dbReference type="ARBA" id="ARBA00022496"/>
    </source>
</evidence>
<evidence type="ECO:0000256" key="7">
    <source>
        <dbReference type="ARBA" id="ARBA00022840"/>
    </source>
</evidence>
<dbReference type="PROSITE" id="PS50893">
    <property type="entry name" value="ABC_TRANSPORTER_2"/>
    <property type="match status" value="1"/>
</dbReference>
<keyword evidence="6" id="KW-0547">Nucleotide-binding</keyword>
<dbReference type="Gene3D" id="3.40.50.300">
    <property type="entry name" value="P-loop containing nucleotide triphosphate hydrolases"/>
    <property type="match status" value="1"/>
</dbReference>
<keyword evidence="4" id="KW-1003">Cell membrane</keyword>
<dbReference type="GO" id="GO:0005886">
    <property type="term" value="C:plasma membrane"/>
    <property type="evidence" value="ECO:0007669"/>
    <property type="project" value="UniProtKB-SubCell"/>
</dbReference>
<dbReference type="AlphaFoldDB" id="A0A380WFB5"/>
<dbReference type="PANTHER" id="PTHR42771">
    <property type="entry name" value="IRON(3+)-HYDROXAMATE IMPORT ATP-BINDING PROTEIN FHUC"/>
    <property type="match status" value="1"/>
</dbReference>
<dbReference type="GO" id="GO:0006826">
    <property type="term" value="P:iron ion transport"/>
    <property type="evidence" value="ECO:0007669"/>
    <property type="project" value="UniProtKB-KW"/>
</dbReference>
<keyword evidence="8" id="KW-0408">Iron</keyword>
<dbReference type="RefSeq" id="WP_115730074.1">
    <property type="nucleotide sequence ID" value="NZ_BAAAVY010000006.1"/>
</dbReference>
<dbReference type="InterPro" id="IPR003593">
    <property type="entry name" value="AAA+_ATPase"/>
</dbReference>
<sequence>MDKAISVQALTIAYGAAIAIGAVDLDIARGKVTVLAGPNGCGKSTLLRAIRRLHQPKSGEIRLGDLPISGLKEKELARHIGLLAQSPSAPDDMSVEELVRLGRYPHQTMLQPWSVADADAVQAAMFGTGVSHLAERRLGSLSGGQLQRVWIAMVLAQETDIICLDEPVNHLDMAHQIDCLDLVGRLNREHGRTVVLVLHDLNLAARYADRLVFMKDGSMVADGAPTELMREALIEDVFGISCRVIEDPVHQRPLCIPIRNSSPRFGTAPQA</sequence>
<evidence type="ECO:0000256" key="10">
    <source>
        <dbReference type="ARBA" id="ARBA00023136"/>
    </source>
</evidence>